<keyword evidence="1" id="KW-0064">Aspartyl protease</keyword>
<keyword evidence="1" id="KW-0645">Protease</keyword>
<protein>
    <recommendedName>
        <fullName evidence="9">Reverse transcriptase Ty1/copia-type domain-containing protein</fullName>
    </recommendedName>
</protein>
<feature type="region of interest" description="Disordered" evidence="3">
    <location>
        <begin position="608"/>
        <end position="649"/>
    </location>
</feature>
<dbReference type="InterPro" id="IPR054722">
    <property type="entry name" value="PolX-like_BBD"/>
</dbReference>
<evidence type="ECO:0000259" key="6">
    <source>
        <dbReference type="Pfam" id="PF22936"/>
    </source>
</evidence>
<feature type="domain" description="Retrovirus-related Pol polyprotein from transposon TNT 1-94-like beta-barrel" evidence="6">
    <location>
        <begin position="705"/>
        <end position="773"/>
    </location>
</feature>
<feature type="compositionally biased region" description="Basic and acidic residues" evidence="3">
    <location>
        <begin position="1710"/>
        <end position="1719"/>
    </location>
</feature>
<feature type="region of interest" description="Disordered" evidence="3">
    <location>
        <begin position="2446"/>
        <end position="2465"/>
    </location>
</feature>
<feature type="compositionally biased region" description="Low complexity" evidence="3">
    <location>
        <begin position="1453"/>
        <end position="1476"/>
    </location>
</feature>
<evidence type="ECO:0000259" key="4">
    <source>
        <dbReference type="Pfam" id="PF07727"/>
    </source>
</evidence>
<feature type="domain" description="Reverse transcriptase Ty1/copia-type" evidence="4">
    <location>
        <begin position="1107"/>
        <end position="1218"/>
    </location>
</feature>
<keyword evidence="2" id="KW-0175">Coiled coil</keyword>
<dbReference type="Pfam" id="PF22936">
    <property type="entry name" value="Pol_BBD"/>
    <property type="match status" value="2"/>
</dbReference>
<feature type="region of interest" description="Disordered" evidence="3">
    <location>
        <begin position="1987"/>
        <end position="2017"/>
    </location>
</feature>
<feature type="region of interest" description="Disordered" evidence="3">
    <location>
        <begin position="3352"/>
        <end position="3398"/>
    </location>
</feature>
<dbReference type="EMBL" id="BKCJ010001427">
    <property type="protein sequence ID" value="GEU41354.1"/>
    <property type="molecule type" value="Genomic_DNA"/>
</dbReference>
<dbReference type="PANTHER" id="PTHR11439:SF495">
    <property type="entry name" value="REVERSE TRANSCRIPTASE, RNA-DEPENDENT DNA POLYMERASE-RELATED"/>
    <property type="match status" value="1"/>
</dbReference>
<evidence type="ECO:0000256" key="3">
    <source>
        <dbReference type="SAM" id="MobiDB-lite"/>
    </source>
</evidence>
<dbReference type="Pfam" id="PF14223">
    <property type="entry name" value="Retrotran_gag_2"/>
    <property type="match status" value="1"/>
</dbReference>
<dbReference type="SUPFAM" id="SSF56672">
    <property type="entry name" value="DNA/RNA polymerases"/>
    <property type="match status" value="1"/>
</dbReference>
<name>A0A6L2K0D1_TANCI</name>
<feature type="compositionally biased region" description="Low complexity" evidence="3">
    <location>
        <begin position="2295"/>
        <end position="2311"/>
    </location>
</feature>
<feature type="domain" description="GAG-pre-integrase" evidence="5">
    <location>
        <begin position="2584"/>
        <end position="2657"/>
    </location>
</feature>
<dbReference type="InterPro" id="IPR025724">
    <property type="entry name" value="GAG-pre-integrase_dom"/>
</dbReference>
<evidence type="ECO:0000256" key="1">
    <source>
        <dbReference type="ARBA" id="ARBA00022750"/>
    </source>
</evidence>
<keyword evidence="1" id="KW-0378">Hydrolase</keyword>
<dbReference type="PANTHER" id="PTHR11439">
    <property type="entry name" value="GAG-POL-RELATED RETROTRANSPOSON"/>
    <property type="match status" value="1"/>
</dbReference>
<dbReference type="Pfam" id="PF13976">
    <property type="entry name" value="gag_pre-integrs"/>
    <property type="match status" value="2"/>
</dbReference>
<dbReference type="GO" id="GO:0004190">
    <property type="term" value="F:aspartic-type endopeptidase activity"/>
    <property type="evidence" value="ECO:0007669"/>
    <property type="project" value="UniProtKB-KW"/>
</dbReference>
<accession>A0A6L2K0D1</accession>
<dbReference type="InterPro" id="IPR057670">
    <property type="entry name" value="SH3_retrovirus"/>
</dbReference>
<feature type="domain" description="Retroviral polymerase SH3-like" evidence="7">
    <location>
        <begin position="912"/>
        <end position="970"/>
    </location>
</feature>
<dbReference type="InterPro" id="IPR013103">
    <property type="entry name" value="RVT_2"/>
</dbReference>
<comment type="caution">
    <text evidence="8">The sequence shown here is derived from an EMBL/GenBank/DDBJ whole genome shotgun (WGS) entry which is preliminary data.</text>
</comment>
<feature type="region of interest" description="Disordered" evidence="3">
    <location>
        <begin position="1433"/>
        <end position="1479"/>
    </location>
</feature>
<evidence type="ECO:0000259" key="5">
    <source>
        <dbReference type="Pfam" id="PF13976"/>
    </source>
</evidence>
<organism evidence="8">
    <name type="scientific">Tanacetum cinerariifolium</name>
    <name type="common">Dalmatian daisy</name>
    <name type="synonym">Chrysanthemum cinerariifolium</name>
    <dbReference type="NCBI Taxonomy" id="118510"/>
    <lineage>
        <taxon>Eukaryota</taxon>
        <taxon>Viridiplantae</taxon>
        <taxon>Streptophyta</taxon>
        <taxon>Embryophyta</taxon>
        <taxon>Tracheophyta</taxon>
        <taxon>Spermatophyta</taxon>
        <taxon>Magnoliopsida</taxon>
        <taxon>eudicotyledons</taxon>
        <taxon>Gunneridae</taxon>
        <taxon>Pentapetalae</taxon>
        <taxon>asterids</taxon>
        <taxon>campanulids</taxon>
        <taxon>Asterales</taxon>
        <taxon>Asteraceae</taxon>
        <taxon>Asteroideae</taxon>
        <taxon>Anthemideae</taxon>
        <taxon>Anthemidinae</taxon>
        <taxon>Tanacetum</taxon>
    </lineage>
</organism>
<evidence type="ECO:0000259" key="7">
    <source>
        <dbReference type="Pfam" id="PF25597"/>
    </source>
</evidence>
<gene>
    <name evidence="8" type="ORF">Tci_013332</name>
</gene>
<feature type="domain" description="Reverse transcriptase Ty1/copia-type" evidence="4">
    <location>
        <begin position="2892"/>
        <end position="2941"/>
    </location>
</feature>
<sequence length="3460" mass="391623">MDDDLFTYKFEITGFANIPCDLNRDYDSEQHMSQVSDNDTEYDPSDVEFTAWNLKKSGCSEWPTCCWRKYGYCNGGNLHGAYIVGNTLRYQDLEWYEALKDIDLKEKALRNKAIMEGLISDDVESNNKGWKSWGNFRNTNDDRYEREYENDQDDEERCELFDDANQELSICTVRRFEWIKYSFGQDVEYVVVKEDEYEDLTSTSKDACRAYQEIFRMIVLYKVVDIATCLVKVCIVWDDWEVACYRNANLDTTNDESGTKSRRTVTLTAEDIQKKKNDVKAVILKTFGGNEATKKNLLKQQYGNFKAEGSETLEQTFNRLQVIVGQLQFMDIKIEQDDLNQKFLTSLAPEWLMHTIIWRNRSDLDTMSLDDLYNHLKVYESEVQKKSEPNSHNMAFISSTKHSIRNEDGNTACIPTASTNVPTASASDSKRIDNYRQGSKAKEQATKAVMAIDGVGWDWSYMANDEEDHALVADEVAPIEFSLWPITMLKKLETLKEEKEGVDGKLAGLLKASKDLDNLIESQRSDKNKDGLGYSVVPPPAAQLYLSPKKDLSWTGLSECADDTVIDYSRPLPTVESTSRDDQNRNSFVCETVPSPIIPKPFIKFVKPKDSQSKSNSGKTESPKKPPVKNFPTANRKFPTASRKFSTGSTNCSTADMGMKGKDVKPSACWFWKPSQNLSNKGLKNNSVSMMFKKYTYIDTQGRLNGCSSHMTGNISYLSDFESFDGGYVSFGEGGFKITKKGTIKTGKIEFENVYFVKDLKYNLFSVSQICDNKNSVLFTDSECIVLGRDFKLLDDANILLRTPRQHNMRLGHLNFKTMNKLVRHNLVRGLPTKCFKNDHTCTAYLKGKQHKASSRTMLADAKLPVTFWAEAVNTACYVQNRVLVNKSHNKTPYELFNGRSPAIGILKPFGCHVMILNTLENLGKFEEKGNEGYFIGYSMSSKAFRVFNKRTSRVEENLHLEFLENKSIEKGVGPNWLFDIDSLTKSMNYVPVDAVETPIPTVSSPVLTSYSTDSQKPSSDARLISKRVNNQVETPSLDNILSLTNQFEEILGVTINSDESNGVEADISNIETTITASPTPTLRIHKDHPKSQIINLMDTLIQTRNKSKEDERGIVIRNKARLVAQRHTQKEGIDYDEVFAPVTRIEAIILFLAYASYMDFIVYQMDVKSAFLYDTIDEEVYVMQPPRFQDPVSPIKVYKVEKAMYGLHQAPRAWRYSQDIQIFKSQIIKYSHGQGESLGKDRTGKDVDLYLYRSIIGSLMYLTASRPDIMFDVCAYTVVATSTTEAEYVAAASCCGQVLWIQNQLLDYGLSMPCEALSREFSISILRFNTILARLQFYDYHNMVANLGKSEHNADFHPMVDFIEASPLRIETTDEGTQILATVDGIHRTLFESSLRRNLKLQDKERISSLPDMELFENLTLMGFNISPNQKFTFQKGTPTEPYHTPSPEAQSPSHTTHTSPTSPPVTTTSIPTVTQSDTPIVRQYTRRTKIAQSSVLRMVANDAASPLRDINQREACPTDSGFIADQYRETIDKSSTFPYDSAPQVTSLVVNKGSMQQTIPELMALCTSLQRKLSELTAKFQAQEVEINRLKERVKMLEDRERMAATRSGDDAQSRGGVWMKERQLLRGLLMTQRRCRSIPTASTPVKEQVPTGSDVVPTASLVFATATVVTPYRRRKGKEVMMEDFIPMGSKEEAKRIKRKGLNLEQESAKKQKTSEEVSEEALSPKEVPKEKVKKIMHLVPIEEVYVEALQVKHPIIDWKQNPESKLDEVIPFEKQSDDLKKRLAKNNEAKMVIYNALPRKDSFDEDYSSKNYVKKFLRALHPKWRAKVTVIEESKDLTSISLDELIENIKVHEMIIKKDSEIVKTKVKRKSLALKAKKESSDEECSNFESEDEEYAMAVRDFKKFFKKRVRFVRQHRNKKRHSKEAVMTRTVKVIENALDVVTRIILLENVPNHQKTRTKKHLSKVLGVIVVNKMMRRKVKESHNVTFDETPLPSKTSPLVDDDLDEEEGTKKEHQRHLYVHGMLFDIFVFEETNALTISTTKAEYVSARKACQQALWIKQALIDYDVLLDDVPIKCDNKGMIDLRKTRYRVPIAVEVPTASEESFHCQKKREATAEKIALLLMSRRNCQSKSDDSYANIASTTTTYTASNGTGKKKGRTVTLTAEDMQKRKNNVKARTTLLLSLPDKHQLRFSKYKTTQELWAAILKTLSGNEATKKTKKNLLKQHLAPEWLMHTIVWRHGSDLDTISLDDLYNHLKVYEFEVQKKSEPNPQNMAFNSSAKHSRGKEDVNTTSVSTASTNVPTPSANVEAPKALMAINRVGWDWSYMANDEENHVLVADEEALIEFALMASISAESKELETFKKENEGLDGKLAGFQTTSKDLDNLLESQRLDKNKEGLGYSVVPHPLAQIYSSPKKYMSWTSLPEFKNDTVTDYSRPAPTVESFPDDAQNINPSNTKTEASISTISPKSFIKFVKTNDSPTKSNISYLSNFEPFDGGYVSFGQEGCKITGKGTIKTGKLEFENVYFVKDLKYNLFSVSQICDNKNSVLFTNSECIVLGQNFKLSDDDNVLLRTPRQHNMYSIDLNNIVPHEDLTYLVAKASADECMLWHRRLGHSKFKTMNKLVRHNLVRGLPTKCFENNHTCTAFLKGKQHKASWKFKAKRDEGYFIGYSMSSKVFRVFNKRAKRVEENIHVEFLEYKAIEKGASPNWLVDIDSLIKSMNYVPVDAGTNSTNILGTKDAASQEVKKDVSLRYIALPNCVHDALLESSSIETLIPTVSSPVPTACFTDSPEPSSDKRIISKRVANQVETPSLDNILTLTNRFEDILRVTTNSVDSDGVEADVSNMETTITTSPTLTLRIHKDHPKSQIIGLVDTPIQTKNKSKEEEGIDYDEVFAPVAIIEAIRLFLAYASFKGFTVYQMDVKSAFIYGTINEEVGTIDQILFIRRQKGDFILIQVYVDDIIFGSSNPQLCREFEALMHEKFQMSAMGELNFFLGLEVLQNKDGIFLSQDKPDIMFAICACARHHGFGILKNSFDLVAYSDSNNGGATQDCKSTTRGCQFLGQSLVSWQCKKQKIVATSTTEAEYVAADSCCGQVLWIQNQLLDYGDCFEKKLINVDHIHTDENVTDLLTKPFDAGRLSMPCEALSREISSSIFLLLHTAMTFDLVSMWLGGDYGNVFLMGFNGIQWVGLLLIIEDSFLPLGIFPTARPTFSHCYVSIPLFDQIFPLTIEPLGLFDYNIFILPLRNKIMARLQFCDYHNMVAILEKSEHNVDFHSIVYFVEASPLRQYTRRARIAQSSALPLIADEPVSPLRDVSQGEACPTDSDFGADLDRATIAKTSTFPYDSAPRVTSPAAAEGRVAAERSKDDALIKGRNLDKGGSIPTASPPDDEVPTVSDMVPTAGLIFATATVVTPYTRRKSKEIMVESETSKKKKIQEQIDIQMARHLEEEMERHA</sequence>
<evidence type="ECO:0000313" key="8">
    <source>
        <dbReference type="EMBL" id="GEU41354.1"/>
    </source>
</evidence>
<dbReference type="InterPro" id="IPR012337">
    <property type="entry name" value="RNaseH-like_sf"/>
</dbReference>
<feature type="region of interest" description="Disordered" evidence="3">
    <location>
        <begin position="2274"/>
        <end position="2311"/>
    </location>
</feature>
<dbReference type="Pfam" id="PF25597">
    <property type="entry name" value="SH3_retrovirus"/>
    <property type="match status" value="1"/>
</dbReference>
<dbReference type="SUPFAM" id="SSF53098">
    <property type="entry name" value="Ribonuclease H-like"/>
    <property type="match status" value="1"/>
</dbReference>
<feature type="domain" description="GAG-pre-integrase" evidence="5">
    <location>
        <begin position="809"/>
        <end position="850"/>
    </location>
</feature>
<dbReference type="CDD" id="cd09272">
    <property type="entry name" value="RNase_HI_RT_Ty1"/>
    <property type="match status" value="1"/>
</dbReference>
<dbReference type="InterPro" id="IPR043502">
    <property type="entry name" value="DNA/RNA_pol_sf"/>
</dbReference>
<feature type="compositionally biased region" description="Polar residues" evidence="3">
    <location>
        <begin position="2274"/>
        <end position="2285"/>
    </location>
</feature>
<proteinExistence type="predicted"/>
<feature type="domain" description="Retrovirus-related Pol polyprotein from transposon TNT 1-94-like beta-barrel" evidence="6">
    <location>
        <begin position="2490"/>
        <end position="2549"/>
    </location>
</feature>
<feature type="compositionally biased region" description="Polar residues" evidence="3">
    <location>
        <begin position="2455"/>
        <end position="2465"/>
    </location>
</feature>
<feature type="compositionally biased region" description="Basic and acidic residues" evidence="3">
    <location>
        <begin position="3365"/>
        <end position="3382"/>
    </location>
</feature>
<feature type="domain" description="Reverse transcriptase Ty1/copia-type" evidence="4">
    <location>
        <begin position="2946"/>
        <end position="3016"/>
    </location>
</feature>
<evidence type="ECO:0000256" key="2">
    <source>
        <dbReference type="SAM" id="Coils"/>
    </source>
</evidence>
<feature type="region of interest" description="Disordered" evidence="3">
    <location>
        <begin position="1703"/>
        <end position="1726"/>
    </location>
</feature>
<reference evidence="8" key="1">
    <citation type="journal article" date="2019" name="Sci. Rep.">
        <title>Draft genome of Tanacetum cinerariifolium, the natural source of mosquito coil.</title>
        <authorList>
            <person name="Yamashiro T."/>
            <person name="Shiraishi A."/>
            <person name="Satake H."/>
            <person name="Nakayama K."/>
        </authorList>
    </citation>
    <scope>NUCLEOTIDE SEQUENCE</scope>
</reference>
<feature type="coiled-coil region" evidence="2">
    <location>
        <begin position="1568"/>
        <end position="1609"/>
    </location>
</feature>
<dbReference type="Pfam" id="PF07727">
    <property type="entry name" value="RVT_2"/>
    <property type="match status" value="3"/>
</dbReference>
<evidence type="ECO:0008006" key="9">
    <source>
        <dbReference type="Google" id="ProtNLM"/>
    </source>
</evidence>